<name>K1XVZ1_9BACT</name>
<organism evidence="2">
    <name type="scientific">uncultured bacterium</name>
    <name type="common">gcode 4</name>
    <dbReference type="NCBI Taxonomy" id="1234023"/>
    <lineage>
        <taxon>Bacteria</taxon>
        <taxon>environmental samples</taxon>
    </lineage>
</organism>
<reference evidence="2" key="1">
    <citation type="journal article" date="2012" name="Science">
        <title>Fermentation, hydrogen, and sulfur metabolism in multiple uncultivated bacterial phyla.</title>
        <authorList>
            <person name="Wrighton K.C."/>
            <person name="Thomas B.C."/>
            <person name="Sharon I."/>
            <person name="Miller C.S."/>
            <person name="Castelle C.J."/>
            <person name="VerBerkmoes N.C."/>
            <person name="Wilkins M.J."/>
            <person name="Hettich R.L."/>
            <person name="Lipton M.S."/>
            <person name="Williams K.H."/>
            <person name="Long P.E."/>
            <person name="Banfield J.F."/>
        </authorList>
    </citation>
    <scope>NUCLEOTIDE SEQUENCE [LARGE SCALE GENOMIC DNA]</scope>
</reference>
<accession>K1XVZ1</accession>
<evidence type="ECO:0000256" key="1">
    <source>
        <dbReference type="SAM" id="MobiDB-lite"/>
    </source>
</evidence>
<sequence length="57" mass="6732">MDGKIKLDDKPYRADNKDDKGDDLINEEYNQNLLKKEILDIQFLFEPYLVEAEVEAK</sequence>
<feature type="region of interest" description="Disordered" evidence="1">
    <location>
        <begin position="1"/>
        <end position="23"/>
    </location>
</feature>
<gene>
    <name evidence="2" type="ORF">ACD_80C00189G0001</name>
</gene>
<dbReference type="AlphaFoldDB" id="K1XVZ1"/>
<protein>
    <submittedName>
        <fullName evidence="2">Uncharacterized protein</fullName>
    </submittedName>
</protein>
<evidence type="ECO:0000313" key="2">
    <source>
        <dbReference type="EMBL" id="EKD24608.1"/>
    </source>
</evidence>
<comment type="caution">
    <text evidence="2">The sequence shown here is derived from an EMBL/GenBank/DDBJ whole genome shotgun (WGS) entry which is preliminary data.</text>
</comment>
<dbReference type="EMBL" id="AMFJ01036196">
    <property type="protein sequence ID" value="EKD24608.1"/>
    <property type="molecule type" value="Genomic_DNA"/>
</dbReference>
<proteinExistence type="predicted"/>